<dbReference type="PROSITE" id="PS50937">
    <property type="entry name" value="HTH_MERR_2"/>
    <property type="match status" value="1"/>
</dbReference>
<dbReference type="InterPro" id="IPR009061">
    <property type="entry name" value="DNA-bd_dom_put_sf"/>
</dbReference>
<evidence type="ECO:0000259" key="3">
    <source>
        <dbReference type="PROSITE" id="PS50937"/>
    </source>
</evidence>
<organism evidence="4 5">
    <name type="scientific">Slackia piriformis</name>
    <dbReference type="NCBI Taxonomy" id="626934"/>
    <lineage>
        <taxon>Bacteria</taxon>
        <taxon>Bacillati</taxon>
        <taxon>Actinomycetota</taxon>
        <taxon>Coriobacteriia</taxon>
        <taxon>Eggerthellales</taxon>
        <taxon>Eggerthellaceae</taxon>
        <taxon>Slackia</taxon>
    </lineage>
</organism>
<dbReference type="PANTHER" id="PTHR30204:SF90">
    <property type="entry name" value="HTH-TYPE TRANSCRIPTIONAL ACTIVATOR MTA"/>
    <property type="match status" value="1"/>
</dbReference>
<gene>
    <name evidence="4" type="ORF">KH142_05595</name>
</gene>
<comment type="caution">
    <text evidence="4">The sequence shown here is derived from an EMBL/GenBank/DDBJ whole genome shotgun (WGS) entry which is preliminary data.</text>
</comment>
<protein>
    <submittedName>
        <fullName evidence="4">MerR family transcriptional regulator</fullName>
    </submittedName>
</protein>
<dbReference type="SMART" id="SM00422">
    <property type="entry name" value="HTH_MERR"/>
    <property type="match status" value="1"/>
</dbReference>
<dbReference type="Gene3D" id="1.10.1660.10">
    <property type="match status" value="1"/>
</dbReference>
<keyword evidence="1" id="KW-0238">DNA-binding</keyword>
<dbReference type="PRINTS" id="PR00040">
    <property type="entry name" value="HTHMERR"/>
</dbReference>
<dbReference type="EMBL" id="JAGZSV010000088">
    <property type="protein sequence ID" value="MBS6940942.1"/>
    <property type="molecule type" value="Genomic_DNA"/>
</dbReference>
<evidence type="ECO:0000313" key="4">
    <source>
        <dbReference type="EMBL" id="MBS6940942.1"/>
    </source>
</evidence>
<dbReference type="Proteomes" id="UP000727506">
    <property type="component" value="Unassembled WGS sequence"/>
</dbReference>
<dbReference type="InterPro" id="IPR047057">
    <property type="entry name" value="MerR_fam"/>
</dbReference>
<name>A0A943UTF4_9ACTN</name>
<dbReference type="SUPFAM" id="SSF46955">
    <property type="entry name" value="Putative DNA-binding domain"/>
    <property type="match status" value="1"/>
</dbReference>
<sequence length="118" mass="13584">MAYTVKELARLSGVSVRTLHYYEEVGLLAPRRRANGYRVFDADDAARLQQVLLYRDAGMALADIKALLDDESFDVRAALREHIERLAARLERTEAMMRSVQRRLDALEKGTEMNDEKR</sequence>
<keyword evidence="2" id="KW-0175">Coiled coil</keyword>
<feature type="domain" description="HTH merR-type" evidence="3">
    <location>
        <begin position="2"/>
        <end position="70"/>
    </location>
</feature>
<dbReference type="InterPro" id="IPR000551">
    <property type="entry name" value="MerR-type_HTH_dom"/>
</dbReference>
<accession>A0A943UTF4</accession>
<feature type="non-terminal residue" evidence="4">
    <location>
        <position position="118"/>
    </location>
</feature>
<dbReference type="CDD" id="cd01106">
    <property type="entry name" value="HTH_TipAL-Mta"/>
    <property type="match status" value="1"/>
</dbReference>
<reference evidence="4" key="1">
    <citation type="submission" date="2021-02" db="EMBL/GenBank/DDBJ databases">
        <title>Infant gut strain persistence is associated with maternal origin, phylogeny, and functional potential including surface adhesion and iron acquisition.</title>
        <authorList>
            <person name="Lou Y.C."/>
        </authorList>
    </citation>
    <scope>NUCLEOTIDE SEQUENCE</scope>
    <source>
        <strain evidence="4">L2_039_000G1_dasL2_039_000G1_concoct_11</strain>
    </source>
</reference>
<evidence type="ECO:0000256" key="2">
    <source>
        <dbReference type="SAM" id="Coils"/>
    </source>
</evidence>
<feature type="coiled-coil region" evidence="2">
    <location>
        <begin position="76"/>
        <end position="110"/>
    </location>
</feature>
<dbReference type="Pfam" id="PF13411">
    <property type="entry name" value="MerR_1"/>
    <property type="match status" value="1"/>
</dbReference>
<dbReference type="AlphaFoldDB" id="A0A943UTF4"/>
<dbReference type="PANTHER" id="PTHR30204">
    <property type="entry name" value="REDOX-CYCLING DRUG-SENSING TRANSCRIPTIONAL ACTIVATOR SOXR"/>
    <property type="match status" value="1"/>
</dbReference>
<dbReference type="GO" id="GO:0003677">
    <property type="term" value="F:DNA binding"/>
    <property type="evidence" value="ECO:0007669"/>
    <property type="project" value="UniProtKB-KW"/>
</dbReference>
<dbReference type="GO" id="GO:0003700">
    <property type="term" value="F:DNA-binding transcription factor activity"/>
    <property type="evidence" value="ECO:0007669"/>
    <property type="project" value="InterPro"/>
</dbReference>
<evidence type="ECO:0000313" key="5">
    <source>
        <dbReference type="Proteomes" id="UP000727506"/>
    </source>
</evidence>
<evidence type="ECO:0000256" key="1">
    <source>
        <dbReference type="ARBA" id="ARBA00023125"/>
    </source>
</evidence>
<proteinExistence type="predicted"/>